<feature type="domain" description="HTH iclR-type" evidence="4">
    <location>
        <begin position="7"/>
        <end position="68"/>
    </location>
</feature>
<evidence type="ECO:0000259" key="5">
    <source>
        <dbReference type="PROSITE" id="PS51078"/>
    </source>
</evidence>
<gene>
    <name evidence="6" type="ORF">H7F53_11980</name>
</gene>
<proteinExistence type="predicted"/>
<dbReference type="GO" id="GO:0003677">
    <property type="term" value="F:DNA binding"/>
    <property type="evidence" value="ECO:0007669"/>
    <property type="project" value="UniProtKB-KW"/>
</dbReference>
<dbReference type="Gene3D" id="1.10.10.10">
    <property type="entry name" value="Winged helix-like DNA-binding domain superfamily/Winged helix DNA-binding domain"/>
    <property type="match status" value="1"/>
</dbReference>
<protein>
    <submittedName>
        <fullName evidence="6">Helix-turn-helix domain-containing protein</fullName>
    </submittedName>
</protein>
<evidence type="ECO:0000256" key="2">
    <source>
        <dbReference type="ARBA" id="ARBA00023125"/>
    </source>
</evidence>
<name>A0A7X1FZJ0_9SPHN</name>
<dbReference type="GO" id="GO:0045892">
    <property type="term" value="P:negative regulation of DNA-templated transcription"/>
    <property type="evidence" value="ECO:0007669"/>
    <property type="project" value="TreeGrafter"/>
</dbReference>
<dbReference type="InterPro" id="IPR014757">
    <property type="entry name" value="Tscrpt_reg_IclR_C"/>
</dbReference>
<dbReference type="Proteomes" id="UP000551327">
    <property type="component" value="Unassembled WGS sequence"/>
</dbReference>
<reference evidence="6 7" key="1">
    <citation type="submission" date="2020-08" db="EMBL/GenBank/DDBJ databases">
        <title>The genome sequence of type strain Novosphingobium piscinae KCTC 42194.</title>
        <authorList>
            <person name="Liu Y."/>
        </authorList>
    </citation>
    <scope>NUCLEOTIDE SEQUENCE [LARGE SCALE GENOMIC DNA]</scope>
    <source>
        <strain evidence="6 7">KCTC 42194</strain>
    </source>
</reference>
<dbReference type="PROSITE" id="PS51077">
    <property type="entry name" value="HTH_ICLR"/>
    <property type="match status" value="1"/>
</dbReference>
<keyword evidence="1" id="KW-0805">Transcription regulation</keyword>
<dbReference type="Pfam" id="PF09339">
    <property type="entry name" value="HTH_IclR"/>
    <property type="match status" value="1"/>
</dbReference>
<dbReference type="SUPFAM" id="SSF55781">
    <property type="entry name" value="GAF domain-like"/>
    <property type="match status" value="1"/>
</dbReference>
<evidence type="ECO:0000259" key="4">
    <source>
        <dbReference type="PROSITE" id="PS51077"/>
    </source>
</evidence>
<comment type="caution">
    <text evidence="6">The sequence shown here is derived from an EMBL/GenBank/DDBJ whole genome shotgun (WGS) entry which is preliminary data.</text>
</comment>
<dbReference type="InterPro" id="IPR036388">
    <property type="entry name" value="WH-like_DNA-bd_sf"/>
</dbReference>
<dbReference type="AlphaFoldDB" id="A0A7X1FZJ0"/>
<evidence type="ECO:0000256" key="1">
    <source>
        <dbReference type="ARBA" id="ARBA00023015"/>
    </source>
</evidence>
<evidence type="ECO:0000313" key="7">
    <source>
        <dbReference type="Proteomes" id="UP000551327"/>
    </source>
</evidence>
<organism evidence="6 7">
    <name type="scientific">Novosphingobium piscinae</name>
    <dbReference type="NCBI Taxonomy" id="1507448"/>
    <lineage>
        <taxon>Bacteria</taxon>
        <taxon>Pseudomonadati</taxon>
        <taxon>Pseudomonadota</taxon>
        <taxon>Alphaproteobacteria</taxon>
        <taxon>Sphingomonadales</taxon>
        <taxon>Sphingomonadaceae</taxon>
        <taxon>Novosphingobium</taxon>
    </lineage>
</organism>
<dbReference type="RefSeq" id="WP_185679726.1">
    <property type="nucleotide sequence ID" value="NZ_JACLAX010000011.1"/>
</dbReference>
<evidence type="ECO:0000256" key="3">
    <source>
        <dbReference type="ARBA" id="ARBA00023163"/>
    </source>
</evidence>
<dbReference type="InterPro" id="IPR036390">
    <property type="entry name" value="WH_DNA-bd_sf"/>
</dbReference>
<dbReference type="InterPro" id="IPR050707">
    <property type="entry name" value="HTH_MetabolicPath_Reg"/>
</dbReference>
<dbReference type="Gene3D" id="3.30.450.40">
    <property type="match status" value="1"/>
</dbReference>
<sequence length="264" mass="29233">MEKGVPIRSITRSIAALKAINRHGSLSMMEIAKASQVPYPTACRIVQTLLYEGLIEQEPARKRYRATALVQTLATGFQHDDELVHVARPHIVALTKRVGWPVSIAIRVGREMMLRDSTHANSSLTFEHYYPGFTLPILDSASGKVSMAFADDEEREMILRFIRVSQEIDLNYLATAEVSLNVERIRAEGYAAQGRNHFNLTPGKTSSIAVPIFKNGRFEAAMTMVFFVAAMKLSNALELYLEDLKATAAAISHDLSNPVPMGNA</sequence>
<keyword evidence="2" id="KW-0238">DNA-binding</keyword>
<dbReference type="EMBL" id="JACLAX010000011">
    <property type="protein sequence ID" value="MBC2669865.1"/>
    <property type="molecule type" value="Genomic_DNA"/>
</dbReference>
<dbReference type="PANTHER" id="PTHR30136">
    <property type="entry name" value="HELIX-TURN-HELIX TRANSCRIPTIONAL REGULATOR, ICLR FAMILY"/>
    <property type="match status" value="1"/>
</dbReference>
<dbReference type="InterPro" id="IPR029016">
    <property type="entry name" value="GAF-like_dom_sf"/>
</dbReference>
<dbReference type="InterPro" id="IPR005471">
    <property type="entry name" value="Tscrpt_reg_IclR_N"/>
</dbReference>
<dbReference type="Pfam" id="PF01614">
    <property type="entry name" value="IclR_C"/>
    <property type="match status" value="1"/>
</dbReference>
<dbReference type="GO" id="GO:0003700">
    <property type="term" value="F:DNA-binding transcription factor activity"/>
    <property type="evidence" value="ECO:0007669"/>
    <property type="project" value="TreeGrafter"/>
</dbReference>
<dbReference type="SUPFAM" id="SSF46785">
    <property type="entry name" value="Winged helix' DNA-binding domain"/>
    <property type="match status" value="1"/>
</dbReference>
<keyword evidence="3" id="KW-0804">Transcription</keyword>
<evidence type="ECO:0000313" key="6">
    <source>
        <dbReference type="EMBL" id="MBC2669865.1"/>
    </source>
</evidence>
<dbReference type="SMART" id="SM00346">
    <property type="entry name" value="HTH_ICLR"/>
    <property type="match status" value="1"/>
</dbReference>
<dbReference type="PROSITE" id="PS51078">
    <property type="entry name" value="ICLR_ED"/>
    <property type="match status" value="1"/>
</dbReference>
<dbReference type="PANTHER" id="PTHR30136:SF23">
    <property type="entry name" value="DNA-BINDING TRANSCRIPTIONAL ACTIVATOR MHPR"/>
    <property type="match status" value="1"/>
</dbReference>
<accession>A0A7X1FZJ0</accession>
<keyword evidence="7" id="KW-1185">Reference proteome</keyword>
<feature type="domain" description="IclR-ED" evidence="5">
    <location>
        <begin position="69"/>
        <end position="257"/>
    </location>
</feature>